<reference evidence="9" key="1">
    <citation type="submission" date="2025-08" db="UniProtKB">
        <authorList>
            <consortium name="RefSeq"/>
        </authorList>
    </citation>
    <scope>IDENTIFICATION</scope>
</reference>
<dbReference type="GO" id="GO:0005634">
    <property type="term" value="C:nucleus"/>
    <property type="evidence" value="ECO:0007669"/>
    <property type="project" value="UniProtKB-SubCell"/>
</dbReference>
<dbReference type="OrthoDB" id="10344816at2759"/>
<keyword evidence="3" id="KW-0238">DNA-binding</keyword>
<dbReference type="SMART" id="SM00432">
    <property type="entry name" value="MADS"/>
    <property type="match status" value="1"/>
</dbReference>
<dbReference type="Proteomes" id="UP000504607">
    <property type="component" value="Chromosome 3"/>
</dbReference>
<dbReference type="RefSeq" id="XP_019705046.1">
    <property type="nucleotide sequence ID" value="XM_019849487.2"/>
</dbReference>
<evidence type="ECO:0000256" key="3">
    <source>
        <dbReference type="ARBA" id="ARBA00023125"/>
    </source>
</evidence>
<protein>
    <submittedName>
        <fullName evidence="9">Uncharacterized protein LOC105041845 isoform X1</fullName>
    </submittedName>
</protein>
<evidence type="ECO:0000256" key="5">
    <source>
        <dbReference type="ARBA" id="ARBA00023242"/>
    </source>
</evidence>
<evidence type="ECO:0000256" key="2">
    <source>
        <dbReference type="ARBA" id="ARBA00023015"/>
    </source>
</evidence>
<feature type="domain" description="MADS-box" evidence="7">
    <location>
        <begin position="34"/>
        <end position="94"/>
    </location>
</feature>
<keyword evidence="4" id="KW-0804">Transcription</keyword>
<dbReference type="SUPFAM" id="SSF55455">
    <property type="entry name" value="SRF-like"/>
    <property type="match status" value="1"/>
</dbReference>
<keyword evidence="6" id="KW-0175">Coiled coil</keyword>
<dbReference type="InterPro" id="IPR050142">
    <property type="entry name" value="MADS-box/MEF2_TF"/>
</dbReference>
<dbReference type="GO" id="GO:0046983">
    <property type="term" value="F:protein dimerization activity"/>
    <property type="evidence" value="ECO:0007669"/>
    <property type="project" value="InterPro"/>
</dbReference>
<evidence type="ECO:0000256" key="4">
    <source>
        <dbReference type="ARBA" id="ARBA00023163"/>
    </source>
</evidence>
<dbReference type="AlphaFoldDB" id="A0A6J0PGY9"/>
<keyword evidence="8" id="KW-1185">Reference proteome</keyword>
<dbReference type="InParanoid" id="A0A6J0PGY9"/>
<organism evidence="8 9">
    <name type="scientific">Elaeis guineensis var. tenera</name>
    <name type="common">Oil palm</name>
    <dbReference type="NCBI Taxonomy" id="51953"/>
    <lineage>
        <taxon>Eukaryota</taxon>
        <taxon>Viridiplantae</taxon>
        <taxon>Streptophyta</taxon>
        <taxon>Embryophyta</taxon>
        <taxon>Tracheophyta</taxon>
        <taxon>Spermatophyta</taxon>
        <taxon>Magnoliopsida</taxon>
        <taxon>Liliopsida</taxon>
        <taxon>Arecaceae</taxon>
        <taxon>Arecoideae</taxon>
        <taxon>Cocoseae</taxon>
        <taxon>Elaeidinae</taxon>
        <taxon>Elaeis</taxon>
    </lineage>
</organism>
<evidence type="ECO:0000256" key="6">
    <source>
        <dbReference type="SAM" id="Coils"/>
    </source>
</evidence>
<comment type="subcellular location">
    <subcellularLocation>
        <location evidence="1">Nucleus</location>
    </subcellularLocation>
</comment>
<dbReference type="InterPro" id="IPR002100">
    <property type="entry name" value="TF_MADSbox"/>
</dbReference>
<keyword evidence="5" id="KW-0539">Nucleus</keyword>
<evidence type="ECO:0000313" key="9">
    <source>
        <dbReference type="RefSeq" id="XP_019705046.1"/>
    </source>
</evidence>
<evidence type="ECO:0000256" key="1">
    <source>
        <dbReference type="ARBA" id="ARBA00004123"/>
    </source>
</evidence>
<sequence length="544" mass="61157">MGDNNACLGVPNQVELWRKASRREERDRERKGEMPRRKVVLEPHPTEQARMQCYLTRRNGIKKKVRELSILCDADIAHLSIPPAGEPSLFLGAHTDLLSILDRFASIDPVMRERRRQQVIDSLKNAYRKRGHEINTDSLLQHNMSGSDEADECRNRIRQVQEKIDAVNRNLSHWRNPGAIDDILEVVVKEEILRNSLKLVREQKARLEQRNGAPDSTTLEVLQLPYFAFTQHSNPQPVQGALWQELPQRDPAHQNACEGPVGIGAGFNLPLSRQIIQNSLGQENPTNLEALVSEYRANPNQPTSNEVSNNLLPQWVSSFPGMSNVPILDIISDSSFHSQRQITQSAMNHEFLASTEACLEERFGVSNSNTSEVPCFGFAPISSLPVEGTLNQVPPDRDLALPPLPEVFVETADNGAGFNIQQYDQTAQNLLSHVYPTNLETWRPIDVDRPWEGVLNYVPSQQDSHLLVPSQWENTNMQGLGHIQTCNRDFNFGCSHNQAALDSFGPENLRGAGSFADDPYINCNSGGHFQSGNLLFQHNDLLHF</sequence>
<dbReference type="PANTHER" id="PTHR48019">
    <property type="entry name" value="SERUM RESPONSE FACTOR HOMOLOG"/>
    <property type="match status" value="1"/>
</dbReference>
<keyword evidence="2" id="KW-0805">Transcription regulation</keyword>
<proteinExistence type="predicted"/>
<gene>
    <name evidence="9" type="primary">LOC105041845</name>
</gene>
<evidence type="ECO:0000259" key="7">
    <source>
        <dbReference type="PROSITE" id="PS50066"/>
    </source>
</evidence>
<dbReference type="GO" id="GO:0003677">
    <property type="term" value="F:DNA binding"/>
    <property type="evidence" value="ECO:0007669"/>
    <property type="project" value="UniProtKB-KW"/>
</dbReference>
<dbReference type="Pfam" id="PF00319">
    <property type="entry name" value="SRF-TF"/>
    <property type="match status" value="1"/>
</dbReference>
<feature type="coiled-coil region" evidence="6">
    <location>
        <begin position="150"/>
        <end position="210"/>
    </location>
</feature>
<dbReference type="PROSITE" id="PS50066">
    <property type="entry name" value="MADS_BOX_2"/>
    <property type="match status" value="1"/>
</dbReference>
<name>A0A6J0PGY9_ELAGV</name>
<evidence type="ECO:0000313" key="8">
    <source>
        <dbReference type="Proteomes" id="UP000504607"/>
    </source>
</evidence>
<dbReference type="Gene3D" id="3.40.1810.10">
    <property type="entry name" value="Transcription factor, MADS-box"/>
    <property type="match status" value="1"/>
</dbReference>
<accession>A0A6J0PGY9</accession>
<dbReference type="InterPro" id="IPR036879">
    <property type="entry name" value="TF_MADSbox_sf"/>
</dbReference>